<gene>
    <name evidence="1" type="ORF">ACFS25_31220</name>
</gene>
<comment type="caution">
    <text evidence="1">The sequence shown here is derived from an EMBL/GenBank/DDBJ whole genome shotgun (WGS) entry which is preliminary data.</text>
</comment>
<evidence type="ECO:0000313" key="2">
    <source>
        <dbReference type="Proteomes" id="UP001597512"/>
    </source>
</evidence>
<reference evidence="2" key="1">
    <citation type="journal article" date="2019" name="Int. J. Syst. Evol. Microbiol.">
        <title>The Global Catalogue of Microorganisms (GCM) 10K type strain sequencing project: providing services to taxonomists for standard genome sequencing and annotation.</title>
        <authorList>
            <consortium name="The Broad Institute Genomics Platform"/>
            <consortium name="The Broad Institute Genome Sequencing Center for Infectious Disease"/>
            <person name="Wu L."/>
            <person name="Ma J."/>
        </authorList>
    </citation>
    <scope>NUCLEOTIDE SEQUENCE [LARGE SCALE GENOMIC DNA]</scope>
    <source>
        <strain evidence="2">KCTC 52490</strain>
    </source>
</reference>
<dbReference type="RefSeq" id="WP_381509058.1">
    <property type="nucleotide sequence ID" value="NZ_JBHUOM010000050.1"/>
</dbReference>
<dbReference type="EMBL" id="JBHUOM010000050">
    <property type="protein sequence ID" value="MFD2938276.1"/>
    <property type="molecule type" value="Genomic_DNA"/>
</dbReference>
<name>A0ABW6AST7_9BACT</name>
<proteinExistence type="predicted"/>
<keyword evidence="2" id="KW-1185">Reference proteome</keyword>
<accession>A0ABW6AST7</accession>
<dbReference type="Proteomes" id="UP001597512">
    <property type="component" value="Unassembled WGS sequence"/>
</dbReference>
<protein>
    <submittedName>
        <fullName evidence="1">Uncharacterized protein</fullName>
    </submittedName>
</protein>
<sequence>MTPNTASASVRIYVRNAVGIFNNVDAFSLIFQIADFLSGKLSLRPRRTSP</sequence>
<evidence type="ECO:0000313" key="1">
    <source>
        <dbReference type="EMBL" id="MFD2938276.1"/>
    </source>
</evidence>
<organism evidence="1 2">
    <name type="scientific">Spirosoma flavum</name>
    <dbReference type="NCBI Taxonomy" id="2048557"/>
    <lineage>
        <taxon>Bacteria</taxon>
        <taxon>Pseudomonadati</taxon>
        <taxon>Bacteroidota</taxon>
        <taxon>Cytophagia</taxon>
        <taxon>Cytophagales</taxon>
        <taxon>Cytophagaceae</taxon>
        <taxon>Spirosoma</taxon>
    </lineage>
</organism>